<gene>
    <name evidence="2" type="ORF">GIB67_039328</name>
</gene>
<feature type="compositionally biased region" description="Basic residues" evidence="1">
    <location>
        <begin position="122"/>
        <end position="131"/>
    </location>
</feature>
<name>A0A7J7LXD1_9MAGN</name>
<dbReference type="AlphaFoldDB" id="A0A7J7LXD1"/>
<reference evidence="2 3" key="1">
    <citation type="journal article" date="2020" name="IScience">
        <title>Genome Sequencing of the Endangered Kingdonia uniflora (Circaeasteraceae, Ranunculales) Reveals Potential Mechanisms of Evolutionary Specialization.</title>
        <authorList>
            <person name="Sun Y."/>
            <person name="Deng T."/>
            <person name="Zhang A."/>
            <person name="Moore M.J."/>
            <person name="Landis J.B."/>
            <person name="Lin N."/>
            <person name="Zhang H."/>
            <person name="Zhang X."/>
            <person name="Huang J."/>
            <person name="Zhang X."/>
            <person name="Sun H."/>
            <person name="Wang H."/>
        </authorList>
    </citation>
    <scope>NUCLEOTIDE SEQUENCE [LARGE SCALE GENOMIC DNA]</scope>
    <source>
        <strain evidence="2">TB1705</strain>
        <tissue evidence="2">Leaf</tissue>
    </source>
</reference>
<accession>A0A7J7LXD1</accession>
<comment type="caution">
    <text evidence="2">The sequence shown here is derived from an EMBL/GenBank/DDBJ whole genome shotgun (WGS) entry which is preliminary data.</text>
</comment>
<organism evidence="2 3">
    <name type="scientific">Kingdonia uniflora</name>
    <dbReference type="NCBI Taxonomy" id="39325"/>
    <lineage>
        <taxon>Eukaryota</taxon>
        <taxon>Viridiplantae</taxon>
        <taxon>Streptophyta</taxon>
        <taxon>Embryophyta</taxon>
        <taxon>Tracheophyta</taxon>
        <taxon>Spermatophyta</taxon>
        <taxon>Magnoliopsida</taxon>
        <taxon>Ranunculales</taxon>
        <taxon>Circaeasteraceae</taxon>
        <taxon>Kingdonia</taxon>
    </lineage>
</organism>
<protein>
    <submittedName>
        <fullName evidence="2">Uncharacterized protein</fullName>
    </submittedName>
</protein>
<evidence type="ECO:0000313" key="3">
    <source>
        <dbReference type="Proteomes" id="UP000541444"/>
    </source>
</evidence>
<feature type="region of interest" description="Disordered" evidence="1">
    <location>
        <begin position="106"/>
        <end position="151"/>
    </location>
</feature>
<proteinExistence type="predicted"/>
<dbReference type="Proteomes" id="UP000541444">
    <property type="component" value="Unassembled WGS sequence"/>
</dbReference>
<sequence>MTRGAITGFSQFLKYLFYDNCGVGHPIVKETLKFTSYPGLKAWEKGNRKKTNDQATILFTLGRYLIDHWTIESINWQPWEESALLYLDDVPTASLLLQPTSEEGHKVRVVPLPPGGGTRTRQGTRGHGLRTRRVDSSHRGLGTGDDIGLPQ</sequence>
<evidence type="ECO:0000256" key="1">
    <source>
        <dbReference type="SAM" id="MobiDB-lite"/>
    </source>
</evidence>
<evidence type="ECO:0000313" key="2">
    <source>
        <dbReference type="EMBL" id="KAF6147198.1"/>
    </source>
</evidence>
<keyword evidence="3" id="KW-1185">Reference proteome</keyword>
<dbReference type="EMBL" id="JACGCM010001933">
    <property type="protein sequence ID" value="KAF6147198.1"/>
    <property type="molecule type" value="Genomic_DNA"/>
</dbReference>